<comment type="caution">
    <text evidence="1">The sequence shown here is derived from an EMBL/GenBank/DDBJ whole genome shotgun (WGS) entry which is preliminary data.</text>
</comment>
<dbReference type="EMBL" id="CM055108">
    <property type="protein sequence ID" value="KAJ7524947.1"/>
    <property type="molecule type" value="Genomic_DNA"/>
</dbReference>
<accession>A0ACC2B5E5</accession>
<evidence type="ECO:0000313" key="2">
    <source>
        <dbReference type="Proteomes" id="UP001162992"/>
    </source>
</evidence>
<proteinExistence type="predicted"/>
<keyword evidence="2" id="KW-1185">Reference proteome</keyword>
<reference evidence="2" key="1">
    <citation type="journal article" date="2024" name="Proc. Natl. Acad. Sci. U.S.A.">
        <title>Extraordinary preservation of gene collinearity over three hundred million years revealed in homosporous lycophytes.</title>
        <authorList>
            <person name="Li C."/>
            <person name="Wickell D."/>
            <person name="Kuo L.Y."/>
            <person name="Chen X."/>
            <person name="Nie B."/>
            <person name="Liao X."/>
            <person name="Peng D."/>
            <person name="Ji J."/>
            <person name="Jenkins J."/>
            <person name="Williams M."/>
            <person name="Shu S."/>
            <person name="Plott C."/>
            <person name="Barry K."/>
            <person name="Rajasekar S."/>
            <person name="Grimwood J."/>
            <person name="Han X."/>
            <person name="Sun S."/>
            <person name="Hou Z."/>
            <person name="He W."/>
            <person name="Dai G."/>
            <person name="Sun C."/>
            <person name="Schmutz J."/>
            <person name="Leebens-Mack J.H."/>
            <person name="Li F.W."/>
            <person name="Wang L."/>
        </authorList>
    </citation>
    <scope>NUCLEOTIDE SEQUENCE [LARGE SCALE GENOMIC DNA]</scope>
    <source>
        <strain evidence="2">cv. PW_Plant_1</strain>
    </source>
</reference>
<protein>
    <submittedName>
        <fullName evidence="1">Uncharacterized protein</fullName>
    </submittedName>
</protein>
<gene>
    <name evidence="1" type="ORF">O6H91_17G028900</name>
</gene>
<sequence length="413" mass="45596">MERCSNPPAGKMGSAVALISSRKQTVAFMVLLMVLASPIARADVWKEVTNNTQGICFTFVEPLGSYQCKEFSVPTEDGFLLGVQKVSSTKIAKAKKDPVFMYHGIMQGGDVWLLNSPSESLAFLLADSGHDVFIGNTRSSNFSYGHKTYSRSDKEFWDWTWDDLVDHDLPSMLQFVHDQTNETLLFVGFSQGTMTAFASFTQSSVVSLVKKAVMLSPIAYLRHVTAPLLEVAAWLFADEILLLAGVYEFSVENEGGRRFTDMVCKSAQLKCYDGSLLSLITGPNCCMNTSRMPYYTIYEVQSTSMKNIAQMAQLVRSGGFSRFDYGLFGNLAHYRSIFPSSYDLSAIPADLPIMLAHGGQDTLADKVDVSDLIASLQGDPQVILVPEYAHGDFVLALNATTEVYDKVLNFFNS</sequence>
<name>A0ACC2B5E5_DIPCM</name>
<organism evidence="1 2">
    <name type="scientific">Diphasiastrum complanatum</name>
    <name type="common">Issler's clubmoss</name>
    <name type="synonym">Lycopodium complanatum</name>
    <dbReference type="NCBI Taxonomy" id="34168"/>
    <lineage>
        <taxon>Eukaryota</taxon>
        <taxon>Viridiplantae</taxon>
        <taxon>Streptophyta</taxon>
        <taxon>Embryophyta</taxon>
        <taxon>Tracheophyta</taxon>
        <taxon>Lycopodiopsida</taxon>
        <taxon>Lycopodiales</taxon>
        <taxon>Lycopodiaceae</taxon>
        <taxon>Lycopodioideae</taxon>
        <taxon>Diphasiastrum</taxon>
    </lineage>
</organism>
<dbReference type="Proteomes" id="UP001162992">
    <property type="component" value="Chromosome 17"/>
</dbReference>
<evidence type="ECO:0000313" key="1">
    <source>
        <dbReference type="EMBL" id="KAJ7524947.1"/>
    </source>
</evidence>